<dbReference type="EMBL" id="VIUW01000002">
    <property type="protein sequence ID" value="TWD15903.1"/>
    <property type="molecule type" value="Genomic_DNA"/>
</dbReference>
<proteinExistence type="predicted"/>
<gene>
    <name evidence="1" type="ORF">FB557_1440</name>
</gene>
<dbReference type="RefSeq" id="WP_144856903.1">
    <property type="nucleotide sequence ID" value="NZ_BAAAYT010000001.1"/>
</dbReference>
<accession>A0A560WDZ8</accession>
<evidence type="ECO:0000313" key="2">
    <source>
        <dbReference type="Proteomes" id="UP000315628"/>
    </source>
</evidence>
<dbReference type="AlphaFoldDB" id="A0A560WDZ8"/>
<organism evidence="1 2">
    <name type="scientific">Marihabitans asiaticum</name>
    <dbReference type="NCBI Taxonomy" id="415218"/>
    <lineage>
        <taxon>Bacteria</taxon>
        <taxon>Bacillati</taxon>
        <taxon>Actinomycetota</taxon>
        <taxon>Actinomycetes</taxon>
        <taxon>Micrococcales</taxon>
        <taxon>Intrasporangiaceae</taxon>
        <taxon>Marihabitans</taxon>
    </lineage>
</organism>
<reference evidence="1 2" key="1">
    <citation type="submission" date="2019-06" db="EMBL/GenBank/DDBJ databases">
        <title>Sequencing the genomes of 1000 actinobacteria strains.</title>
        <authorList>
            <person name="Klenk H.-P."/>
        </authorList>
    </citation>
    <scope>NUCLEOTIDE SEQUENCE [LARGE SCALE GENOMIC DNA]</scope>
    <source>
        <strain evidence="1 2">DSM 18935</strain>
    </source>
</reference>
<dbReference type="Proteomes" id="UP000315628">
    <property type="component" value="Unassembled WGS sequence"/>
</dbReference>
<comment type="caution">
    <text evidence="1">The sequence shown here is derived from an EMBL/GenBank/DDBJ whole genome shotgun (WGS) entry which is preliminary data.</text>
</comment>
<evidence type="ECO:0000313" key="1">
    <source>
        <dbReference type="EMBL" id="TWD15903.1"/>
    </source>
</evidence>
<name>A0A560WDZ8_9MICO</name>
<protein>
    <submittedName>
        <fullName evidence="1">Uncharacterized protein</fullName>
    </submittedName>
</protein>
<sequence>MSELPYAADTSYPDPDTLGAIPAVMTATYCEHCGRSQQKVSHGQCQRERGGEAPTYCTSCRRELDVTVDGDRWSAVCKKHGQTTGTLER</sequence>
<dbReference type="OrthoDB" id="3829284at2"/>
<keyword evidence="2" id="KW-1185">Reference proteome</keyword>